<evidence type="ECO:0000313" key="2">
    <source>
        <dbReference type="EMBL" id="EFU21621.1"/>
    </source>
</evidence>
<comment type="caution">
    <text evidence="2">The sequence shown here is derived from an EMBL/GenBank/DDBJ whole genome shotgun (WGS) entry which is preliminary data.</text>
</comment>
<keyword evidence="1" id="KW-1133">Transmembrane helix</keyword>
<protein>
    <submittedName>
        <fullName evidence="2">Uncharacterized protein</fullName>
    </submittedName>
</protein>
<keyword evidence="1" id="KW-0472">Membrane</keyword>
<gene>
    <name evidence="2" type="ORF">HMPREF0813_01695</name>
</gene>
<evidence type="ECO:0000256" key="1">
    <source>
        <dbReference type="SAM" id="Phobius"/>
    </source>
</evidence>
<dbReference type="AlphaFoldDB" id="E6J3A4"/>
<sequence>MEKLFFRRYRKSMFIAVQQNVQQSGFQLSQQWWWLILSLIVTVIVGPIIVHRSKNRFDNEKKIEIVGNSISNINNRSGVPEQATSESPIYSNFLLNTLAVENKRSVTQSVTEIELYNIKKENNDFPDIQYDGGFYDRNQKFVLLAYNNGTKESFVEQCTVKFIRCEKDTFKEVYETEKVLQESLILKPGDIRSLIICSFDEFVSEFEQNSKLYLLKVSVFNNKGKEIPNLMLAVAYDSREKRFRIVARGSAGSSIGEVPLINLIEDTIQKSVTCSQKLTAGANDVNFYILVDRSCSLKYDVAIKSGEKIIKGKEKYSLDIRIPVYKQEKGGFYGDFYIFLQDQKIELNQDVDYNKDLIKSLKSDLIYDKYYAARTFANVKI</sequence>
<organism evidence="2 3">
    <name type="scientific">Streptococcus anginosus F0211</name>
    <dbReference type="NCBI Taxonomy" id="706437"/>
    <lineage>
        <taxon>Bacteria</taxon>
        <taxon>Bacillati</taxon>
        <taxon>Bacillota</taxon>
        <taxon>Bacilli</taxon>
        <taxon>Lactobacillales</taxon>
        <taxon>Streptococcaceae</taxon>
        <taxon>Streptococcus</taxon>
        <taxon>Streptococcus anginosus group</taxon>
    </lineage>
</organism>
<keyword evidence="1" id="KW-0812">Transmembrane</keyword>
<name>E6J3A4_STRAP</name>
<dbReference type="Proteomes" id="UP000002973">
    <property type="component" value="Unassembled WGS sequence"/>
</dbReference>
<evidence type="ECO:0000313" key="3">
    <source>
        <dbReference type="Proteomes" id="UP000002973"/>
    </source>
</evidence>
<dbReference type="EMBL" id="AECT01000045">
    <property type="protein sequence ID" value="EFU21621.1"/>
    <property type="molecule type" value="Genomic_DNA"/>
</dbReference>
<accession>E6J3A4</accession>
<proteinExistence type="predicted"/>
<feature type="transmembrane region" description="Helical" evidence="1">
    <location>
        <begin position="32"/>
        <end position="50"/>
    </location>
</feature>
<reference evidence="2 3" key="1">
    <citation type="submission" date="2010-11" db="EMBL/GenBank/DDBJ databases">
        <authorList>
            <person name="Weinstock G."/>
            <person name="Sodergren E."/>
            <person name="Clifton S."/>
            <person name="Fulton L."/>
            <person name="Fulton B."/>
            <person name="Courtney L."/>
            <person name="Fronick C."/>
            <person name="Harrison M."/>
            <person name="Strong C."/>
            <person name="Farmer C."/>
            <person name="Delahaunty K."/>
            <person name="Markovic C."/>
            <person name="Hall O."/>
            <person name="Minx P."/>
            <person name="Tomlinson C."/>
            <person name="Mitreva M."/>
            <person name="Hou S."/>
            <person name="Chen J."/>
            <person name="Wollam A."/>
            <person name="Pepin K.H."/>
            <person name="Johnson M."/>
            <person name="Bhonagiri V."/>
            <person name="Zhang X."/>
            <person name="Suruliraj S."/>
            <person name="Warren W."/>
            <person name="Chinwalla A."/>
            <person name="Mardis E.R."/>
            <person name="Wilson R.K."/>
        </authorList>
    </citation>
    <scope>NUCLEOTIDE SEQUENCE [LARGE SCALE GENOMIC DNA]</scope>
    <source>
        <strain evidence="2 3">F0211</strain>
    </source>
</reference>